<dbReference type="AlphaFoldDB" id="A0A286UBT6"/>
<evidence type="ECO:0000313" key="3">
    <source>
        <dbReference type="Proteomes" id="UP000217199"/>
    </source>
</evidence>
<proteinExistence type="predicted"/>
<dbReference type="Proteomes" id="UP000217199">
    <property type="component" value="Unassembled WGS sequence"/>
</dbReference>
<comment type="caution">
    <text evidence="2">The sequence shown here is derived from an EMBL/GenBank/DDBJ whole genome shotgun (WGS) entry which is preliminary data.</text>
</comment>
<evidence type="ECO:0000313" key="2">
    <source>
        <dbReference type="EMBL" id="PAV17051.1"/>
    </source>
</evidence>
<accession>A0A286UBT6</accession>
<keyword evidence="3" id="KW-1185">Reference proteome</keyword>
<name>A0A286UBT6_9AGAM</name>
<evidence type="ECO:0000256" key="1">
    <source>
        <dbReference type="SAM" id="MobiDB-lite"/>
    </source>
</evidence>
<dbReference type="InParanoid" id="A0A286UBT6"/>
<sequence>MRRSIVTERNGRTIAKCSDPTCYDENWEYVLERAIKRDPIEEKRAASRIILRALLELLNRDVQVRFSQIPYTRVPKDFLKSPETWISNLGRGFCLIGWPKDVPQCRISSWPAHISICVSKLIFRGLIRIDSPYSRGDIYGEAKMRLACKGRACEDRFIREQKVDQGPRNMRQKQNTALVAIAKPMQSAVSKDQIVQFNWETPMSGIRNTNNETSGPSIPRKISNSDIASMSDKELEELASQLGLPRVPG</sequence>
<reference evidence="2 3" key="1">
    <citation type="journal article" date="2017" name="Mol. Ecol.">
        <title>Comparative and population genomic landscape of Phellinus noxius: A hypervariable fungus causing root rot in trees.</title>
        <authorList>
            <person name="Chung C.L."/>
            <person name="Lee T.J."/>
            <person name="Akiba M."/>
            <person name="Lee H.H."/>
            <person name="Kuo T.H."/>
            <person name="Liu D."/>
            <person name="Ke H.M."/>
            <person name="Yokoi T."/>
            <person name="Roa M.B."/>
            <person name="Lu M.J."/>
            <person name="Chang Y.Y."/>
            <person name="Ann P.J."/>
            <person name="Tsai J.N."/>
            <person name="Chen C.Y."/>
            <person name="Tzean S.S."/>
            <person name="Ota Y."/>
            <person name="Hattori T."/>
            <person name="Sahashi N."/>
            <person name="Liou R.F."/>
            <person name="Kikuchi T."/>
            <person name="Tsai I.J."/>
        </authorList>
    </citation>
    <scope>NUCLEOTIDE SEQUENCE [LARGE SCALE GENOMIC DNA]</scope>
    <source>
        <strain evidence="2 3">FFPRI411160</strain>
    </source>
</reference>
<protein>
    <submittedName>
        <fullName evidence="2">Uncharacterized protein</fullName>
    </submittedName>
</protein>
<feature type="region of interest" description="Disordered" evidence="1">
    <location>
        <begin position="203"/>
        <end position="224"/>
    </location>
</feature>
<organism evidence="2 3">
    <name type="scientific">Pyrrhoderma noxium</name>
    <dbReference type="NCBI Taxonomy" id="2282107"/>
    <lineage>
        <taxon>Eukaryota</taxon>
        <taxon>Fungi</taxon>
        <taxon>Dikarya</taxon>
        <taxon>Basidiomycota</taxon>
        <taxon>Agaricomycotina</taxon>
        <taxon>Agaricomycetes</taxon>
        <taxon>Hymenochaetales</taxon>
        <taxon>Hymenochaetaceae</taxon>
        <taxon>Pyrrhoderma</taxon>
    </lineage>
</organism>
<gene>
    <name evidence="2" type="ORF">PNOK_0711500</name>
</gene>
<dbReference type="EMBL" id="NBII01000007">
    <property type="protein sequence ID" value="PAV17051.1"/>
    <property type="molecule type" value="Genomic_DNA"/>
</dbReference>